<evidence type="ECO:0000313" key="1">
    <source>
        <dbReference type="EMBL" id="KAK3238557.1"/>
    </source>
</evidence>
<accession>A0AAE0BMX6</accession>
<dbReference type="Proteomes" id="UP001190700">
    <property type="component" value="Unassembled WGS sequence"/>
</dbReference>
<evidence type="ECO:0000313" key="2">
    <source>
        <dbReference type="Proteomes" id="UP001190700"/>
    </source>
</evidence>
<reference evidence="1 2" key="1">
    <citation type="journal article" date="2015" name="Genome Biol. Evol.">
        <title>Comparative Genomics of a Bacterivorous Green Alga Reveals Evolutionary Causalities and Consequences of Phago-Mixotrophic Mode of Nutrition.</title>
        <authorList>
            <person name="Burns J.A."/>
            <person name="Paasch A."/>
            <person name="Narechania A."/>
            <person name="Kim E."/>
        </authorList>
    </citation>
    <scope>NUCLEOTIDE SEQUENCE [LARGE SCALE GENOMIC DNA]</scope>
    <source>
        <strain evidence="1 2">PLY_AMNH</strain>
    </source>
</reference>
<protein>
    <submittedName>
        <fullName evidence="1">Uncharacterized protein</fullName>
    </submittedName>
</protein>
<keyword evidence="2" id="KW-1185">Reference proteome</keyword>
<name>A0AAE0BMX6_9CHLO</name>
<organism evidence="1 2">
    <name type="scientific">Cymbomonas tetramitiformis</name>
    <dbReference type="NCBI Taxonomy" id="36881"/>
    <lineage>
        <taxon>Eukaryota</taxon>
        <taxon>Viridiplantae</taxon>
        <taxon>Chlorophyta</taxon>
        <taxon>Pyramimonadophyceae</taxon>
        <taxon>Pyramimonadales</taxon>
        <taxon>Pyramimonadaceae</taxon>
        <taxon>Cymbomonas</taxon>
    </lineage>
</organism>
<dbReference type="EMBL" id="LGRX02034176">
    <property type="protein sequence ID" value="KAK3238557.1"/>
    <property type="molecule type" value="Genomic_DNA"/>
</dbReference>
<sequence>MVEVEKVEVAMEVGMVEVEKVEVAMEVEMVVEVGMEVEMVVEVGMEVGMKVEEEEGHCWVMRWAQMTLAAWCSENESALKLGMQTQSTCRYNLGQILRRVFMVEEEDWAGNPFLPPGQLLTRQLPEVLALAPPLAGNVVGSRYDCAANESCHQSIPRTARAPITAPGHVLWYADKWVLREEAS</sequence>
<gene>
    <name evidence="1" type="ORF">CYMTET_51440</name>
</gene>
<proteinExistence type="predicted"/>
<dbReference type="AlphaFoldDB" id="A0AAE0BMX6"/>
<comment type="caution">
    <text evidence="1">The sequence shown here is derived from an EMBL/GenBank/DDBJ whole genome shotgun (WGS) entry which is preliminary data.</text>
</comment>